<dbReference type="STRING" id="767770.A0A1L9MXI1"/>
<sequence>MACYPGIPYPYSVGPNGQLIGWTRVGNLTAVDAILDSPEAADLPRYGKTALHEAIRYGRSDFLRHLIARGFDVNQKGPEPYGEICLTPMHFVAANNNAEMVDILLDAGADATIDDVSADGFCGTLGGREAKPHTPFMAAAFWGSHAVIDRLIDRLPPVAIGSDEWPLAVAAAGLHRHPKTLDILLRRYPSPGIPQDILDRALIDAAENWDYDPYHGIFPAPPEESWPRGIETFRLLLARGARPNAEPPMSIYTYTPWAKDRPIIHATIDASMGMDMVNMLLDHGVDLPEGSGRGAEDKDITLFGRAVRNGHPDLIRFFYQREGAVINMNEELPHRDRCYKGYLLHTAAASGRLANVQFLLDHGADPLKMNPDGYLPIHRACMGRHLDIIKLLWPLTCPAVPDLANYRTKDGQTAFHLANCWSSYTPEDPEVEAHSMRLFHFFKEQGADLSSLDERGRSILHYTLPHYEGMIPRFCTFMEAGARLRADAQGQTELHLTLRNPDWELVGLRFLLEHGADKDINAQDNQGRTPLYFYLEGHHYQPNNKFASKPIRVVVLDVLMETGADPDIRAASGKSARDLLIEKGFPYDLDKPRADQ</sequence>
<reference evidence="5" key="1">
    <citation type="journal article" date="2017" name="Genome Biol.">
        <title>Comparative genomics reveals high biological diversity and specific adaptations in the industrially and medically important fungal genus Aspergillus.</title>
        <authorList>
            <person name="de Vries R.P."/>
            <person name="Riley R."/>
            <person name="Wiebenga A."/>
            <person name="Aguilar-Osorio G."/>
            <person name="Amillis S."/>
            <person name="Uchima C.A."/>
            <person name="Anderluh G."/>
            <person name="Asadollahi M."/>
            <person name="Askin M."/>
            <person name="Barry K."/>
            <person name="Battaglia E."/>
            <person name="Bayram O."/>
            <person name="Benocci T."/>
            <person name="Braus-Stromeyer S.A."/>
            <person name="Caldana C."/>
            <person name="Canovas D."/>
            <person name="Cerqueira G.C."/>
            <person name="Chen F."/>
            <person name="Chen W."/>
            <person name="Choi C."/>
            <person name="Clum A."/>
            <person name="Dos Santos R.A."/>
            <person name="Damasio A.R."/>
            <person name="Diallinas G."/>
            <person name="Emri T."/>
            <person name="Fekete E."/>
            <person name="Flipphi M."/>
            <person name="Freyberg S."/>
            <person name="Gallo A."/>
            <person name="Gournas C."/>
            <person name="Habgood R."/>
            <person name="Hainaut M."/>
            <person name="Harispe M.L."/>
            <person name="Henrissat B."/>
            <person name="Hilden K.S."/>
            <person name="Hope R."/>
            <person name="Hossain A."/>
            <person name="Karabika E."/>
            <person name="Karaffa L."/>
            <person name="Karanyi Z."/>
            <person name="Krasevec N."/>
            <person name="Kuo A."/>
            <person name="Kusch H."/>
            <person name="LaButti K."/>
            <person name="Lagendijk E.L."/>
            <person name="Lapidus A."/>
            <person name="Levasseur A."/>
            <person name="Lindquist E."/>
            <person name="Lipzen A."/>
            <person name="Logrieco A.F."/>
            <person name="MacCabe A."/>
            <person name="Maekelae M.R."/>
            <person name="Malavazi I."/>
            <person name="Melin P."/>
            <person name="Meyer V."/>
            <person name="Mielnichuk N."/>
            <person name="Miskei M."/>
            <person name="Molnar A.P."/>
            <person name="Mule G."/>
            <person name="Ngan C.Y."/>
            <person name="Orejas M."/>
            <person name="Orosz E."/>
            <person name="Ouedraogo J.P."/>
            <person name="Overkamp K.M."/>
            <person name="Park H.-S."/>
            <person name="Perrone G."/>
            <person name="Piumi F."/>
            <person name="Punt P.J."/>
            <person name="Ram A.F."/>
            <person name="Ramon A."/>
            <person name="Rauscher S."/>
            <person name="Record E."/>
            <person name="Riano-Pachon D.M."/>
            <person name="Robert V."/>
            <person name="Roehrig J."/>
            <person name="Ruller R."/>
            <person name="Salamov A."/>
            <person name="Salih N.S."/>
            <person name="Samson R.A."/>
            <person name="Sandor E."/>
            <person name="Sanguinetti M."/>
            <person name="Schuetze T."/>
            <person name="Sepcic K."/>
            <person name="Shelest E."/>
            <person name="Sherlock G."/>
            <person name="Sophianopoulou V."/>
            <person name="Squina F.M."/>
            <person name="Sun H."/>
            <person name="Susca A."/>
            <person name="Todd R.B."/>
            <person name="Tsang A."/>
            <person name="Unkles S.E."/>
            <person name="van de Wiele N."/>
            <person name="van Rossen-Uffink D."/>
            <person name="Oliveira J.V."/>
            <person name="Vesth T.C."/>
            <person name="Visser J."/>
            <person name="Yu J.-H."/>
            <person name="Zhou M."/>
            <person name="Andersen M.R."/>
            <person name="Archer D.B."/>
            <person name="Baker S.E."/>
            <person name="Benoit I."/>
            <person name="Brakhage A.A."/>
            <person name="Braus G.H."/>
            <person name="Fischer R."/>
            <person name="Frisvad J.C."/>
            <person name="Goldman G.H."/>
            <person name="Houbraken J."/>
            <person name="Oakley B."/>
            <person name="Pocsi I."/>
            <person name="Scazzocchio C."/>
            <person name="Seiboth B."/>
            <person name="vanKuyk P.A."/>
            <person name="Wortman J."/>
            <person name="Dyer P.S."/>
            <person name="Grigoriev I.V."/>
        </authorList>
    </citation>
    <scope>NUCLEOTIDE SEQUENCE [LARGE SCALE GENOMIC DNA]</scope>
    <source>
        <strain evidence="5">CBS 134.48</strain>
    </source>
</reference>
<dbReference type="EMBL" id="KV878205">
    <property type="protein sequence ID" value="OJI81655.1"/>
    <property type="molecule type" value="Genomic_DNA"/>
</dbReference>
<dbReference type="OMA" id="FMAAAFW"/>
<dbReference type="Gene3D" id="1.25.40.20">
    <property type="entry name" value="Ankyrin repeat-containing domain"/>
    <property type="match status" value="2"/>
</dbReference>
<gene>
    <name evidence="4" type="ORF">ASPTUDRAFT_44929</name>
</gene>
<dbReference type="InterPro" id="IPR036770">
    <property type="entry name" value="Ankyrin_rpt-contain_sf"/>
</dbReference>
<protein>
    <submittedName>
        <fullName evidence="4">Uncharacterized protein</fullName>
    </submittedName>
</protein>
<dbReference type="PANTHER" id="PTHR24198:SF165">
    <property type="entry name" value="ANKYRIN REPEAT-CONTAINING PROTEIN-RELATED"/>
    <property type="match status" value="1"/>
</dbReference>
<feature type="repeat" description="ANK" evidence="3">
    <location>
        <begin position="489"/>
        <end position="523"/>
    </location>
</feature>
<organism evidence="4 5">
    <name type="scientific">Aspergillus tubingensis (strain CBS 134.48)</name>
    <dbReference type="NCBI Taxonomy" id="767770"/>
    <lineage>
        <taxon>Eukaryota</taxon>
        <taxon>Fungi</taxon>
        <taxon>Dikarya</taxon>
        <taxon>Ascomycota</taxon>
        <taxon>Pezizomycotina</taxon>
        <taxon>Eurotiomycetes</taxon>
        <taxon>Eurotiomycetidae</taxon>
        <taxon>Eurotiales</taxon>
        <taxon>Aspergillaceae</taxon>
        <taxon>Aspergillus</taxon>
        <taxon>Aspergillus subgen. Circumdati</taxon>
    </lineage>
</organism>
<keyword evidence="1" id="KW-0677">Repeat</keyword>
<evidence type="ECO:0000256" key="1">
    <source>
        <dbReference type="ARBA" id="ARBA00022737"/>
    </source>
</evidence>
<feature type="repeat" description="ANK" evidence="3">
    <location>
        <begin position="87"/>
        <end position="116"/>
    </location>
</feature>
<dbReference type="PROSITE" id="PS50088">
    <property type="entry name" value="ANK_REPEAT"/>
    <property type="match status" value="4"/>
</dbReference>
<evidence type="ECO:0000256" key="3">
    <source>
        <dbReference type="PROSITE-ProRule" id="PRU00023"/>
    </source>
</evidence>
<dbReference type="Pfam" id="PF13606">
    <property type="entry name" value="Ank_3"/>
    <property type="match status" value="1"/>
</dbReference>
<accession>A0A1L9MXI1</accession>
<evidence type="ECO:0000313" key="5">
    <source>
        <dbReference type="Proteomes" id="UP000184304"/>
    </source>
</evidence>
<dbReference type="SUPFAM" id="SSF48403">
    <property type="entry name" value="Ankyrin repeat"/>
    <property type="match status" value="2"/>
</dbReference>
<proteinExistence type="predicted"/>
<evidence type="ECO:0000256" key="2">
    <source>
        <dbReference type="ARBA" id="ARBA00023043"/>
    </source>
</evidence>
<dbReference type="Proteomes" id="UP000184304">
    <property type="component" value="Unassembled WGS sequence"/>
</dbReference>
<dbReference type="Pfam" id="PF13637">
    <property type="entry name" value="Ank_4"/>
    <property type="match status" value="1"/>
</dbReference>
<dbReference type="OrthoDB" id="4772757at2759"/>
<dbReference type="InterPro" id="IPR002110">
    <property type="entry name" value="Ankyrin_rpt"/>
</dbReference>
<feature type="repeat" description="ANK" evidence="3">
    <location>
        <begin position="344"/>
        <end position="371"/>
    </location>
</feature>
<dbReference type="AlphaFoldDB" id="A0A1L9MXI1"/>
<keyword evidence="5" id="KW-1185">Reference proteome</keyword>
<keyword evidence="2 3" id="KW-0040">ANK repeat</keyword>
<evidence type="ECO:0000313" key="4">
    <source>
        <dbReference type="EMBL" id="OJI81655.1"/>
    </source>
</evidence>
<dbReference type="SMART" id="SM00248">
    <property type="entry name" value="ANK"/>
    <property type="match status" value="11"/>
</dbReference>
<dbReference type="Pfam" id="PF00023">
    <property type="entry name" value="Ank"/>
    <property type="match status" value="1"/>
</dbReference>
<name>A0A1L9MXI1_ASPTC</name>
<dbReference type="PROSITE" id="PS50297">
    <property type="entry name" value="ANK_REP_REGION"/>
    <property type="match status" value="3"/>
</dbReference>
<feature type="repeat" description="ANK" evidence="3">
    <location>
        <begin position="46"/>
        <end position="78"/>
    </location>
</feature>
<dbReference type="PANTHER" id="PTHR24198">
    <property type="entry name" value="ANKYRIN REPEAT AND PROTEIN KINASE DOMAIN-CONTAINING PROTEIN"/>
    <property type="match status" value="1"/>
</dbReference>
<dbReference type="VEuPathDB" id="FungiDB:ASPTUDRAFT_44929"/>